<evidence type="ECO:0000313" key="7">
    <source>
        <dbReference type="EMBL" id="CAB4995415.1"/>
    </source>
</evidence>
<feature type="transmembrane region" description="Helical" evidence="1">
    <location>
        <begin position="126"/>
        <end position="148"/>
    </location>
</feature>
<feature type="transmembrane region" description="Helical" evidence="1">
    <location>
        <begin position="191"/>
        <end position="211"/>
    </location>
</feature>
<dbReference type="EMBL" id="CAESGF010000004">
    <property type="protein sequence ID" value="CAB4363200.1"/>
    <property type="molecule type" value="Genomic_DNA"/>
</dbReference>
<dbReference type="AlphaFoldDB" id="A0A6J6S2R5"/>
<evidence type="ECO:0000313" key="2">
    <source>
        <dbReference type="EMBL" id="CAB4363200.1"/>
    </source>
</evidence>
<feature type="transmembrane region" description="Helical" evidence="1">
    <location>
        <begin position="60"/>
        <end position="79"/>
    </location>
</feature>
<dbReference type="EMBL" id="CAFAAV010000025">
    <property type="protein sequence ID" value="CAB4807399.1"/>
    <property type="molecule type" value="Genomic_DNA"/>
</dbReference>
<evidence type="ECO:0000313" key="5">
    <source>
        <dbReference type="EMBL" id="CAB4845865.1"/>
    </source>
</evidence>
<feature type="transmembrane region" description="Helical" evidence="1">
    <location>
        <begin position="86"/>
        <end position="106"/>
    </location>
</feature>
<keyword evidence="1" id="KW-1133">Transmembrane helix</keyword>
<evidence type="ECO:0000256" key="1">
    <source>
        <dbReference type="SAM" id="Phobius"/>
    </source>
</evidence>
<keyword evidence="1" id="KW-0472">Membrane</keyword>
<feature type="transmembrane region" description="Helical" evidence="1">
    <location>
        <begin position="160"/>
        <end position="179"/>
    </location>
</feature>
<evidence type="ECO:0000313" key="6">
    <source>
        <dbReference type="EMBL" id="CAB4920873.1"/>
    </source>
</evidence>
<dbReference type="EMBL" id="CAEZYF010000012">
    <property type="protein sequence ID" value="CAB4729096.1"/>
    <property type="molecule type" value="Genomic_DNA"/>
</dbReference>
<proteinExistence type="predicted"/>
<dbReference type="EMBL" id="CAFBMT010000004">
    <property type="protein sequence ID" value="CAB4920873.1"/>
    <property type="molecule type" value="Genomic_DNA"/>
</dbReference>
<name>A0A6J6S2R5_9ZZZZ</name>
<accession>A0A6J6S2R5</accession>
<keyword evidence="1" id="KW-0812">Transmembrane</keyword>
<dbReference type="EMBL" id="CAFBIY010000001">
    <property type="protein sequence ID" value="CAB4845865.1"/>
    <property type="molecule type" value="Genomic_DNA"/>
</dbReference>
<feature type="transmembrane region" description="Helical" evidence="1">
    <location>
        <begin position="257"/>
        <end position="278"/>
    </location>
</feature>
<gene>
    <name evidence="3" type="ORF">UFOPK2656_01976</name>
    <name evidence="4" type="ORF">UFOPK3099_00504</name>
    <name evidence="5" type="ORF">UFOPK3267_00017</name>
    <name evidence="6" type="ORF">UFOPK3651_00844</name>
    <name evidence="7" type="ORF">UFOPK3931_01761</name>
    <name evidence="2" type="ORF">UFOPK4189_00981</name>
</gene>
<reference evidence="3" key="1">
    <citation type="submission" date="2020-05" db="EMBL/GenBank/DDBJ databases">
        <authorList>
            <person name="Chiriac C."/>
            <person name="Salcher M."/>
            <person name="Ghai R."/>
            <person name="Kavagutti S V."/>
        </authorList>
    </citation>
    <scope>NUCLEOTIDE SEQUENCE</scope>
</reference>
<organism evidence="3">
    <name type="scientific">freshwater metagenome</name>
    <dbReference type="NCBI Taxonomy" id="449393"/>
    <lineage>
        <taxon>unclassified sequences</taxon>
        <taxon>metagenomes</taxon>
        <taxon>ecological metagenomes</taxon>
    </lineage>
</organism>
<dbReference type="EMBL" id="CAFBOL010000046">
    <property type="protein sequence ID" value="CAB4995415.1"/>
    <property type="molecule type" value="Genomic_DNA"/>
</dbReference>
<sequence>MSYQMPTTVPTMTINAPPKDRTAAVLGLTAAVLYVAAYFSPLLTVGGESNSMGDGDNKMLWLWVVPGLLAAIAGGLGLVGKGVGAALSVGLDLGMAGLTIFEMIVVHKATDLSVNDGFGLVIEKGVGFWMFCAAAVLSVIAAMTLSLGRSPGDAKCDHTLSVLAGLALAGVSLAVLLPANGFSVLDIDDTLVQFGFIIWGVLAPLFALLMAFSHTRTAVAFVLGVGIAHVGLSLAILQDIGVSGGSVTGSLTTSHPAILHTSVLASVVLAGLALGRVVQAVAPVARFAPYAPGPVGAPTPYQPPVQPEVRSQWAADPYGRHQFRLWDGHTWSASVSDNGIVGNDPV</sequence>
<feature type="transmembrane region" description="Helical" evidence="1">
    <location>
        <begin position="21"/>
        <end position="40"/>
    </location>
</feature>
<evidence type="ECO:0000313" key="3">
    <source>
        <dbReference type="EMBL" id="CAB4729096.1"/>
    </source>
</evidence>
<protein>
    <submittedName>
        <fullName evidence="3">Unannotated protein</fullName>
    </submittedName>
</protein>
<evidence type="ECO:0000313" key="4">
    <source>
        <dbReference type="EMBL" id="CAB4807399.1"/>
    </source>
</evidence>
<feature type="transmembrane region" description="Helical" evidence="1">
    <location>
        <begin position="218"/>
        <end position="237"/>
    </location>
</feature>